<dbReference type="EMBL" id="JBHTIU010000043">
    <property type="protein sequence ID" value="MFD0870329.1"/>
    <property type="molecule type" value="Genomic_DNA"/>
</dbReference>
<keyword evidence="4" id="KW-0411">Iron-sulfur</keyword>
<dbReference type="PROSITE" id="PS51296">
    <property type="entry name" value="RIESKE"/>
    <property type="match status" value="1"/>
</dbReference>
<keyword evidence="7" id="KW-0812">Transmembrane</keyword>
<evidence type="ECO:0000256" key="3">
    <source>
        <dbReference type="ARBA" id="ARBA00023004"/>
    </source>
</evidence>
<sequence length="183" mass="20101">MENSGQRIKISRRRFLGTAGKLVLGITGYAALSGTVFYLGAKSSSAARKPKQEMKPANLALLGEESDFSDIKDTVKVEYDVEIEDGWVKQKRHGFVYVTRSEDGELLIMSPICTHLGCNVTTASDKDRLEKPGLAFICPCHGGEYDNTGRHIGGPPPRPIDVFEPIVREGKVYVAVLHPGQRK</sequence>
<evidence type="ECO:0000259" key="8">
    <source>
        <dbReference type="PROSITE" id="PS51296"/>
    </source>
</evidence>
<name>A0ABW3DCK9_9BACL</name>
<evidence type="ECO:0000256" key="1">
    <source>
        <dbReference type="ARBA" id="ARBA00022714"/>
    </source>
</evidence>
<dbReference type="Gene3D" id="2.102.10.10">
    <property type="entry name" value="Rieske [2Fe-2S] iron-sulphur domain"/>
    <property type="match status" value="1"/>
</dbReference>
<dbReference type="InterPro" id="IPR017941">
    <property type="entry name" value="Rieske_2Fe-2S"/>
</dbReference>
<reference evidence="10" key="1">
    <citation type="journal article" date="2019" name="Int. J. Syst. Evol. Microbiol.">
        <title>The Global Catalogue of Microorganisms (GCM) 10K type strain sequencing project: providing services to taxonomists for standard genome sequencing and annotation.</title>
        <authorList>
            <consortium name="The Broad Institute Genomics Platform"/>
            <consortium name="The Broad Institute Genome Sequencing Center for Infectious Disease"/>
            <person name="Wu L."/>
            <person name="Ma J."/>
        </authorList>
    </citation>
    <scope>NUCLEOTIDE SEQUENCE [LARGE SCALE GENOMIC DNA]</scope>
    <source>
        <strain evidence="10">CCUG 57263</strain>
    </source>
</reference>
<keyword evidence="7" id="KW-1133">Transmembrane helix</keyword>
<dbReference type="InterPro" id="IPR036922">
    <property type="entry name" value="Rieske_2Fe-2S_sf"/>
</dbReference>
<protein>
    <submittedName>
        <fullName evidence="9">Ubiquinol-cytochrome c reductase iron-sulfur subunit</fullName>
    </submittedName>
</protein>
<dbReference type="InterPro" id="IPR014349">
    <property type="entry name" value="Rieske_Fe-S_prot"/>
</dbReference>
<evidence type="ECO:0000313" key="10">
    <source>
        <dbReference type="Proteomes" id="UP001597120"/>
    </source>
</evidence>
<evidence type="ECO:0000256" key="6">
    <source>
        <dbReference type="ARBA" id="ARBA00034078"/>
    </source>
</evidence>
<comment type="caution">
    <text evidence="9">The sequence shown here is derived from an EMBL/GenBank/DDBJ whole genome shotgun (WGS) entry which is preliminary data.</text>
</comment>
<keyword evidence="5" id="KW-1015">Disulfide bond</keyword>
<keyword evidence="1" id="KW-0001">2Fe-2S</keyword>
<feature type="transmembrane region" description="Helical" evidence="7">
    <location>
        <begin position="21"/>
        <end position="41"/>
    </location>
</feature>
<dbReference type="PANTHER" id="PTHR10134">
    <property type="entry name" value="CYTOCHROME B-C1 COMPLEX SUBUNIT RIESKE, MITOCHONDRIAL"/>
    <property type="match status" value="1"/>
</dbReference>
<comment type="cofactor">
    <cofactor evidence="6">
        <name>[2Fe-2S] cluster</name>
        <dbReference type="ChEBI" id="CHEBI:190135"/>
    </cofactor>
</comment>
<keyword evidence="3" id="KW-0408">Iron</keyword>
<dbReference type="SUPFAM" id="SSF50022">
    <property type="entry name" value="ISP domain"/>
    <property type="match status" value="1"/>
</dbReference>
<accession>A0ABW3DCK9</accession>
<gene>
    <name evidence="9" type="ORF">ACFQ03_14305</name>
</gene>
<dbReference type="PRINTS" id="PR00162">
    <property type="entry name" value="RIESKE"/>
</dbReference>
<keyword evidence="2" id="KW-0479">Metal-binding</keyword>
<evidence type="ECO:0000256" key="7">
    <source>
        <dbReference type="SAM" id="Phobius"/>
    </source>
</evidence>
<dbReference type="RefSeq" id="WP_379288947.1">
    <property type="nucleotide sequence ID" value="NZ_JBHTIU010000043.1"/>
</dbReference>
<evidence type="ECO:0000256" key="4">
    <source>
        <dbReference type="ARBA" id="ARBA00023014"/>
    </source>
</evidence>
<dbReference type="Proteomes" id="UP001597120">
    <property type="component" value="Unassembled WGS sequence"/>
</dbReference>
<evidence type="ECO:0000256" key="5">
    <source>
        <dbReference type="ARBA" id="ARBA00023157"/>
    </source>
</evidence>
<dbReference type="InterPro" id="IPR005805">
    <property type="entry name" value="Rieske_Fe-S_prot_C"/>
</dbReference>
<dbReference type="CDD" id="cd03467">
    <property type="entry name" value="Rieske"/>
    <property type="match status" value="1"/>
</dbReference>
<organism evidence="9 10">
    <name type="scientific">Paenibacillus residui</name>
    <dbReference type="NCBI Taxonomy" id="629724"/>
    <lineage>
        <taxon>Bacteria</taxon>
        <taxon>Bacillati</taxon>
        <taxon>Bacillota</taxon>
        <taxon>Bacilli</taxon>
        <taxon>Bacillales</taxon>
        <taxon>Paenibacillaceae</taxon>
        <taxon>Paenibacillus</taxon>
    </lineage>
</organism>
<keyword evidence="7" id="KW-0472">Membrane</keyword>
<evidence type="ECO:0000256" key="2">
    <source>
        <dbReference type="ARBA" id="ARBA00022723"/>
    </source>
</evidence>
<dbReference type="Pfam" id="PF00355">
    <property type="entry name" value="Rieske"/>
    <property type="match status" value="1"/>
</dbReference>
<proteinExistence type="predicted"/>
<evidence type="ECO:0000313" key="9">
    <source>
        <dbReference type="EMBL" id="MFD0870329.1"/>
    </source>
</evidence>
<keyword evidence="10" id="KW-1185">Reference proteome</keyword>
<feature type="domain" description="Rieske" evidence="8">
    <location>
        <begin position="96"/>
        <end position="174"/>
    </location>
</feature>